<dbReference type="PROSITE" id="PS51128">
    <property type="entry name" value="ZF_DKSA_2"/>
    <property type="match status" value="1"/>
</dbReference>
<evidence type="ECO:0000256" key="3">
    <source>
        <dbReference type="ARBA" id="ARBA00022833"/>
    </source>
</evidence>
<feature type="zinc finger region" description="dksA C4-type" evidence="4">
    <location>
        <begin position="86"/>
        <end position="110"/>
    </location>
</feature>
<dbReference type="PANTHER" id="PTHR33823">
    <property type="entry name" value="RNA POLYMERASE-BINDING TRANSCRIPTION FACTOR DKSA-RELATED"/>
    <property type="match status" value="1"/>
</dbReference>
<evidence type="ECO:0000259" key="5">
    <source>
        <dbReference type="Pfam" id="PF01258"/>
    </source>
</evidence>
<accession>A0AAE3G303</accession>
<keyword evidence="2" id="KW-0863">Zinc-finger</keyword>
<gene>
    <name evidence="6" type="ORF">J2T57_000034</name>
</gene>
<evidence type="ECO:0000313" key="7">
    <source>
        <dbReference type="Proteomes" id="UP001205843"/>
    </source>
</evidence>
<dbReference type="SUPFAM" id="SSF57716">
    <property type="entry name" value="Glucocorticoid receptor-like (DNA-binding domain)"/>
    <property type="match status" value="1"/>
</dbReference>
<evidence type="ECO:0000256" key="1">
    <source>
        <dbReference type="ARBA" id="ARBA00022723"/>
    </source>
</evidence>
<dbReference type="Gene3D" id="1.20.120.910">
    <property type="entry name" value="DksA, coiled-coil domain"/>
    <property type="match status" value="1"/>
</dbReference>
<dbReference type="Proteomes" id="UP001205843">
    <property type="component" value="Unassembled WGS sequence"/>
</dbReference>
<evidence type="ECO:0000313" key="6">
    <source>
        <dbReference type="EMBL" id="MCP1672942.1"/>
    </source>
</evidence>
<evidence type="ECO:0000256" key="2">
    <source>
        <dbReference type="ARBA" id="ARBA00022771"/>
    </source>
</evidence>
<comment type="caution">
    <text evidence="6">The sequence shown here is derived from an EMBL/GenBank/DDBJ whole genome shotgun (WGS) entry which is preliminary data.</text>
</comment>
<keyword evidence="3" id="KW-0862">Zinc</keyword>
<reference evidence="6" key="1">
    <citation type="submission" date="2022-03" db="EMBL/GenBank/DDBJ databases">
        <title>Genomic Encyclopedia of Type Strains, Phase III (KMG-III): the genomes of soil and plant-associated and newly described type strains.</title>
        <authorList>
            <person name="Whitman W."/>
        </authorList>
    </citation>
    <scope>NUCLEOTIDE SEQUENCE</scope>
    <source>
        <strain evidence="6">ANL 6-2</strain>
    </source>
</reference>
<feature type="domain" description="Zinc finger DksA/TraR C4-type" evidence="5">
    <location>
        <begin position="81"/>
        <end position="116"/>
    </location>
</feature>
<sequence length="117" mass="12976">MLSDDEIELFRERLEQSLAALEGNADIRKSSAETVELDQTRTGRLSRMDALQGQAMARATEARALQQAQRIRAALRRIEEGTYGDCVKCEEPIAVGRLRADPAALVCIACAELSERR</sequence>
<keyword evidence="7" id="KW-1185">Reference proteome</keyword>
<keyword evidence="1" id="KW-0479">Metal-binding</keyword>
<name>A0AAE3G303_9GAMM</name>
<evidence type="ECO:0000256" key="4">
    <source>
        <dbReference type="PROSITE-ProRule" id="PRU00510"/>
    </source>
</evidence>
<dbReference type="InterPro" id="IPR000962">
    <property type="entry name" value="Znf_DskA_TraR"/>
</dbReference>
<dbReference type="EMBL" id="JALJXV010000001">
    <property type="protein sequence ID" value="MCP1672942.1"/>
    <property type="molecule type" value="Genomic_DNA"/>
</dbReference>
<proteinExistence type="predicted"/>
<dbReference type="Pfam" id="PF01258">
    <property type="entry name" value="zf-dskA_traR"/>
    <property type="match status" value="1"/>
</dbReference>
<protein>
    <submittedName>
        <fullName evidence="6">DnaK suppressor protein</fullName>
    </submittedName>
</protein>
<dbReference type="RefSeq" id="WP_253472482.1">
    <property type="nucleotide sequence ID" value="NZ_JALJXV010000001.1"/>
</dbReference>
<organism evidence="6 7">
    <name type="scientific">Natronocella acetinitrilica</name>
    <dbReference type="NCBI Taxonomy" id="414046"/>
    <lineage>
        <taxon>Bacteria</taxon>
        <taxon>Pseudomonadati</taxon>
        <taxon>Pseudomonadota</taxon>
        <taxon>Gammaproteobacteria</taxon>
        <taxon>Chromatiales</taxon>
        <taxon>Ectothiorhodospiraceae</taxon>
        <taxon>Natronocella</taxon>
    </lineage>
</organism>
<dbReference type="AlphaFoldDB" id="A0AAE3G303"/>
<dbReference type="GO" id="GO:0008270">
    <property type="term" value="F:zinc ion binding"/>
    <property type="evidence" value="ECO:0007669"/>
    <property type="project" value="UniProtKB-KW"/>
</dbReference>
<dbReference type="PANTHER" id="PTHR33823:SF2">
    <property type="entry name" value="RNA POLYMERASE-BINDING TRANSCRIPTION FACTOR DKSA"/>
    <property type="match status" value="1"/>
</dbReference>